<evidence type="ECO:0000313" key="3">
    <source>
        <dbReference type="Proteomes" id="UP000241818"/>
    </source>
</evidence>
<feature type="region of interest" description="Disordered" evidence="1">
    <location>
        <begin position="467"/>
        <end position="528"/>
    </location>
</feature>
<dbReference type="RefSeq" id="XP_024725227.1">
    <property type="nucleotide sequence ID" value="XM_024868524.1"/>
</dbReference>
<organism evidence="2 3">
    <name type="scientific">Amorphotheca resinae ATCC 22711</name>
    <dbReference type="NCBI Taxonomy" id="857342"/>
    <lineage>
        <taxon>Eukaryota</taxon>
        <taxon>Fungi</taxon>
        <taxon>Dikarya</taxon>
        <taxon>Ascomycota</taxon>
        <taxon>Pezizomycotina</taxon>
        <taxon>Leotiomycetes</taxon>
        <taxon>Helotiales</taxon>
        <taxon>Amorphothecaceae</taxon>
        <taxon>Amorphotheca</taxon>
    </lineage>
</organism>
<sequence length="710" mass="76366">MSGSTDLDMQGQIESEDAEQQDRSRKTVHGMKIKLTLDLMEARDLALQKQNEYTEAYNRNQERLRAHYPMLNDTSVDVLAEIERLQKEYTYERSVERVVKVCGDQLRIVSADRSKIVVQYRKIPLNYKAGKEEYTNWTSSCAFTPSRSPSPDLGADYNYRTNADNPDLKSVSPCSSSSGSPPSSPAAGYVYVDTAAVALSEDHRAQLPALAARPKGRTLLRHPASDDRTAGISQFELSDVRNEEPSLVPAFPTTSRADIIAISSELEDNGIQVPVSSYSVIGPRTQLTASALAHFENPTSPSRTFSYIAHHDQHEMHEFAPLDSDRYHMGSVSSSISSEAYHLAILSAEDPSRASSVIAQDDLSDMDDFPDSASDCSGSVSSSLVSERRMLSILSEVAFPDAPNWEPGFHSSTLTSGHEHTAAPVSTSMEDDISEPGSRASTSSLIARGYDMVGPNEEEFPDIDFSQLFSRSPSPTSDHDPIASPDLILSDASSESSSRSRYVTPDESPRVAPGLAISDGDRSGSGSHSSLIAGHFQYDAPEFRARLIAALEASQVDGSEPGWSPLSSIAGHTQPASPDAQSVAADEDMSDGGNSDSDTLSSASIARYAEYNIPATPAQLIAAVEPLSDNDSSESGSLYSPAAPASGQFHLVMHGPCMGCGHVSSNAWLSGPSPERDTCERCGLSRVVSQPNETSSSDEVVFVGLDTPMD</sequence>
<feature type="region of interest" description="Disordered" evidence="1">
    <location>
        <begin position="689"/>
        <end position="710"/>
    </location>
</feature>
<feature type="region of interest" description="Disordered" evidence="1">
    <location>
        <begin position="410"/>
        <end position="444"/>
    </location>
</feature>
<gene>
    <name evidence="2" type="ORF">M430DRAFT_55170</name>
</gene>
<name>A0A2T3BEA1_AMORE</name>
<evidence type="ECO:0000313" key="2">
    <source>
        <dbReference type="EMBL" id="PSS27702.1"/>
    </source>
</evidence>
<feature type="compositionally biased region" description="Polar residues" evidence="1">
    <location>
        <begin position="565"/>
        <end position="580"/>
    </location>
</feature>
<dbReference type="InParanoid" id="A0A2T3BEA1"/>
<evidence type="ECO:0000256" key="1">
    <source>
        <dbReference type="SAM" id="MobiDB-lite"/>
    </source>
</evidence>
<dbReference type="AlphaFoldDB" id="A0A2T3BEA1"/>
<keyword evidence="3" id="KW-1185">Reference proteome</keyword>
<proteinExistence type="predicted"/>
<reference evidence="2 3" key="1">
    <citation type="journal article" date="2018" name="New Phytol.">
        <title>Comparative genomics and transcriptomics depict ericoid mycorrhizal fungi as versatile saprotrophs and plant mutualists.</title>
        <authorList>
            <person name="Martino E."/>
            <person name="Morin E."/>
            <person name="Grelet G.A."/>
            <person name="Kuo A."/>
            <person name="Kohler A."/>
            <person name="Daghino S."/>
            <person name="Barry K.W."/>
            <person name="Cichocki N."/>
            <person name="Clum A."/>
            <person name="Dockter R.B."/>
            <person name="Hainaut M."/>
            <person name="Kuo R.C."/>
            <person name="LaButti K."/>
            <person name="Lindahl B.D."/>
            <person name="Lindquist E.A."/>
            <person name="Lipzen A."/>
            <person name="Khouja H.R."/>
            <person name="Magnuson J."/>
            <person name="Murat C."/>
            <person name="Ohm R.A."/>
            <person name="Singer S.W."/>
            <person name="Spatafora J.W."/>
            <person name="Wang M."/>
            <person name="Veneault-Fourrey C."/>
            <person name="Henrissat B."/>
            <person name="Grigoriev I.V."/>
            <person name="Martin F.M."/>
            <person name="Perotto S."/>
        </authorList>
    </citation>
    <scope>NUCLEOTIDE SEQUENCE [LARGE SCALE GENOMIC DNA]</scope>
    <source>
        <strain evidence="2 3">ATCC 22711</strain>
    </source>
</reference>
<feature type="region of interest" description="Disordered" evidence="1">
    <location>
        <begin position="557"/>
        <end position="599"/>
    </location>
</feature>
<feature type="compositionally biased region" description="Low complexity" evidence="1">
    <location>
        <begin position="490"/>
        <end position="500"/>
    </location>
</feature>
<dbReference type="EMBL" id="KZ679006">
    <property type="protein sequence ID" value="PSS27702.1"/>
    <property type="molecule type" value="Genomic_DNA"/>
</dbReference>
<dbReference type="Proteomes" id="UP000241818">
    <property type="component" value="Unassembled WGS sequence"/>
</dbReference>
<dbReference type="GeneID" id="36576605"/>
<protein>
    <submittedName>
        <fullName evidence="2">Uncharacterized protein</fullName>
    </submittedName>
</protein>
<feature type="compositionally biased region" description="Polar residues" evidence="1">
    <location>
        <begin position="689"/>
        <end position="698"/>
    </location>
</feature>
<feature type="compositionally biased region" description="Polar residues" evidence="1">
    <location>
        <begin position="467"/>
        <end position="476"/>
    </location>
</feature>
<feature type="region of interest" description="Disordered" evidence="1">
    <location>
        <begin position="1"/>
        <end position="27"/>
    </location>
</feature>
<accession>A0A2T3BEA1</accession>
<feature type="region of interest" description="Disordered" evidence="1">
    <location>
        <begin position="145"/>
        <end position="185"/>
    </location>
</feature>
<feature type="compositionally biased region" description="Low complexity" evidence="1">
    <location>
        <begin position="170"/>
        <end position="181"/>
    </location>
</feature>